<name>A0A7W6J8E7_9HYPH</name>
<protein>
    <submittedName>
        <fullName evidence="1">Uncharacterized protein</fullName>
    </submittedName>
</protein>
<sequence>MVADILGSLSFEQADDHVFADIHDQSVFSSDDFEAEHPSEEAQPVFVRGSVLDAFAAHDRVERAVISSHIAAIDSDDNGIYRLFRTR</sequence>
<gene>
    <name evidence="1" type="ORF">GGR23_003075</name>
</gene>
<organism evidence="1 2">
    <name type="scientific">Gellertiella hungarica</name>
    <dbReference type="NCBI Taxonomy" id="1572859"/>
    <lineage>
        <taxon>Bacteria</taxon>
        <taxon>Pseudomonadati</taxon>
        <taxon>Pseudomonadota</taxon>
        <taxon>Alphaproteobacteria</taxon>
        <taxon>Hyphomicrobiales</taxon>
        <taxon>Rhizobiaceae</taxon>
        <taxon>Gellertiella</taxon>
    </lineage>
</organism>
<evidence type="ECO:0000313" key="2">
    <source>
        <dbReference type="Proteomes" id="UP000528286"/>
    </source>
</evidence>
<dbReference type="RefSeq" id="WP_183367155.1">
    <property type="nucleotide sequence ID" value="NZ_JACIEZ010000006.1"/>
</dbReference>
<keyword evidence="2" id="KW-1185">Reference proteome</keyword>
<accession>A0A7W6J8E7</accession>
<comment type="caution">
    <text evidence="1">The sequence shown here is derived from an EMBL/GenBank/DDBJ whole genome shotgun (WGS) entry which is preliminary data.</text>
</comment>
<dbReference type="Proteomes" id="UP000528286">
    <property type="component" value="Unassembled WGS sequence"/>
</dbReference>
<dbReference type="AlphaFoldDB" id="A0A7W6J8E7"/>
<reference evidence="1 2" key="1">
    <citation type="submission" date="2020-08" db="EMBL/GenBank/DDBJ databases">
        <title>Genomic Encyclopedia of Type Strains, Phase IV (KMG-IV): sequencing the most valuable type-strain genomes for metagenomic binning, comparative biology and taxonomic classification.</title>
        <authorList>
            <person name="Goeker M."/>
        </authorList>
    </citation>
    <scope>NUCLEOTIDE SEQUENCE [LARGE SCALE GENOMIC DNA]</scope>
    <source>
        <strain evidence="1 2">DSM 29853</strain>
    </source>
</reference>
<evidence type="ECO:0000313" key="1">
    <source>
        <dbReference type="EMBL" id="MBB4065867.1"/>
    </source>
</evidence>
<dbReference type="EMBL" id="JACIEZ010000006">
    <property type="protein sequence ID" value="MBB4065867.1"/>
    <property type="molecule type" value="Genomic_DNA"/>
</dbReference>
<proteinExistence type="predicted"/>